<dbReference type="RefSeq" id="WP_147333432.1">
    <property type="nucleotide sequence ID" value="NZ_CP061725.1"/>
</dbReference>
<name>A0A372G1H8_9ACTN</name>
<feature type="region of interest" description="Disordered" evidence="1">
    <location>
        <begin position="99"/>
        <end position="153"/>
    </location>
</feature>
<feature type="compositionally biased region" description="Basic and acidic residues" evidence="1">
    <location>
        <begin position="33"/>
        <end position="43"/>
    </location>
</feature>
<reference evidence="2 3" key="1">
    <citation type="submission" date="2018-08" db="EMBL/GenBank/DDBJ databases">
        <title>Verrucosispora craniellae sp. nov., isolated from a marine sponge in the South China Sea.</title>
        <authorList>
            <person name="Li L."/>
            <person name="Lin H.W."/>
        </authorList>
    </citation>
    <scope>NUCLEOTIDE SEQUENCE [LARGE SCALE GENOMIC DNA]</scope>
    <source>
        <strain evidence="2 3">LHW63014</strain>
    </source>
</reference>
<sequence length="197" mass="22493">MRAGHVEQVRRPVLGRQPPPSAPRRQPLVSGRRHPDVPEVGRDHHPRRLHRRRTVAIRQLGHDRRSLVDQLACAAAVAPPTGGQTRLDQQRRAQRRRVAGLLRDPLRGHDRGIHRGPSPPDRPQRLTQRYGRDGDQQRVPGPQGDGHPPVRRQPRRLPLVQLHQHQSNQPVRGDQQLVADRIGTVDPYLPDRVEQVR</sequence>
<evidence type="ECO:0000256" key="1">
    <source>
        <dbReference type="SAM" id="MobiDB-lite"/>
    </source>
</evidence>
<dbReference type="EMBL" id="QVFU01000006">
    <property type="protein sequence ID" value="RFS46911.1"/>
    <property type="molecule type" value="Genomic_DNA"/>
</dbReference>
<evidence type="ECO:0000313" key="2">
    <source>
        <dbReference type="EMBL" id="RFS46911.1"/>
    </source>
</evidence>
<gene>
    <name evidence="2" type="ORF">D0Q02_09025</name>
</gene>
<comment type="caution">
    <text evidence="2">The sequence shown here is derived from an EMBL/GenBank/DDBJ whole genome shotgun (WGS) entry which is preliminary data.</text>
</comment>
<dbReference type="AlphaFoldDB" id="A0A372G1H8"/>
<dbReference type="Proteomes" id="UP000262621">
    <property type="component" value="Unassembled WGS sequence"/>
</dbReference>
<feature type="compositionally biased region" description="Basic and acidic residues" evidence="1">
    <location>
        <begin position="104"/>
        <end position="113"/>
    </location>
</feature>
<evidence type="ECO:0000313" key="3">
    <source>
        <dbReference type="Proteomes" id="UP000262621"/>
    </source>
</evidence>
<accession>A0A372G1H8</accession>
<protein>
    <submittedName>
        <fullName evidence="2">Uncharacterized protein</fullName>
    </submittedName>
</protein>
<feature type="region of interest" description="Disordered" evidence="1">
    <location>
        <begin position="1"/>
        <end position="51"/>
    </location>
</feature>
<keyword evidence="3" id="KW-1185">Reference proteome</keyword>
<proteinExistence type="predicted"/>
<feature type="compositionally biased region" description="Basic and acidic residues" evidence="1">
    <location>
        <begin position="1"/>
        <end position="10"/>
    </location>
</feature>
<organism evidence="2 3">
    <name type="scientific">Micromonospora craniellae</name>
    <dbReference type="NCBI Taxonomy" id="2294034"/>
    <lineage>
        <taxon>Bacteria</taxon>
        <taxon>Bacillati</taxon>
        <taxon>Actinomycetota</taxon>
        <taxon>Actinomycetes</taxon>
        <taxon>Micromonosporales</taxon>
        <taxon>Micromonosporaceae</taxon>
        <taxon>Micromonospora</taxon>
    </lineage>
</organism>